<dbReference type="AlphaFoldDB" id="A0A1N6E0T0"/>
<name>A0A1N6E0T0_9BACT</name>
<evidence type="ECO:0000256" key="3">
    <source>
        <dbReference type="ARBA" id="ARBA00022692"/>
    </source>
</evidence>
<evidence type="ECO:0000256" key="2">
    <source>
        <dbReference type="ARBA" id="ARBA00022475"/>
    </source>
</evidence>
<dbReference type="Pfam" id="PF13396">
    <property type="entry name" value="PLDc_N"/>
    <property type="match status" value="1"/>
</dbReference>
<evidence type="ECO:0000256" key="6">
    <source>
        <dbReference type="SAM" id="Phobius"/>
    </source>
</evidence>
<gene>
    <name evidence="8" type="ORF">SAMN02745161_0626</name>
</gene>
<proteinExistence type="predicted"/>
<organism evidence="8 9">
    <name type="scientific">Halodesulfovibrio marinisediminis DSM 17456</name>
    <dbReference type="NCBI Taxonomy" id="1121457"/>
    <lineage>
        <taxon>Bacteria</taxon>
        <taxon>Pseudomonadati</taxon>
        <taxon>Thermodesulfobacteriota</taxon>
        <taxon>Desulfovibrionia</taxon>
        <taxon>Desulfovibrionales</taxon>
        <taxon>Desulfovibrionaceae</taxon>
        <taxon>Halodesulfovibrio</taxon>
    </lineage>
</organism>
<dbReference type="RefSeq" id="WP_322788040.1">
    <property type="nucleotide sequence ID" value="NZ_FSRG01000003.1"/>
</dbReference>
<dbReference type="Proteomes" id="UP000184694">
    <property type="component" value="Unassembled WGS sequence"/>
</dbReference>
<keyword evidence="2" id="KW-1003">Cell membrane</keyword>
<evidence type="ECO:0000259" key="7">
    <source>
        <dbReference type="Pfam" id="PF13396"/>
    </source>
</evidence>
<dbReference type="GO" id="GO:0005886">
    <property type="term" value="C:plasma membrane"/>
    <property type="evidence" value="ECO:0007669"/>
    <property type="project" value="UniProtKB-SubCell"/>
</dbReference>
<accession>A0A1N6E0T0</accession>
<evidence type="ECO:0000256" key="1">
    <source>
        <dbReference type="ARBA" id="ARBA00004651"/>
    </source>
</evidence>
<evidence type="ECO:0000256" key="4">
    <source>
        <dbReference type="ARBA" id="ARBA00022989"/>
    </source>
</evidence>
<keyword evidence="5 6" id="KW-0472">Membrane</keyword>
<keyword evidence="9" id="KW-1185">Reference proteome</keyword>
<feature type="domain" description="Cardiolipin synthase N-terminal" evidence="7">
    <location>
        <begin position="32"/>
        <end position="72"/>
    </location>
</feature>
<feature type="transmembrane region" description="Helical" evidence="6">
    <location>
        <begin position="52"/>
        <end position="71"/>
    </location>
</feature>
<keyword evidence="4 6" id="KW-1133">Transmembrane helix</keyword>
<keyword evidence="3 6" id="KW-0812">Transmembrane</keyword>
<evidence type="ECO:0000313" key="9">
    <source>
        <dbReference type="Proteomes" id="UP000184694"/>
    </source>
</evidence>
<evidence type="ECO:0000256" key="5">
    <source>
        <dbReference type="ARBA" id="ARBA00023136"/>
    </source>
</evidence>
<dbReference type="EMBL" id="FSRG01000003">
    <property type="protein sequence ID" value="SIN76638.1"/>
    <property type="molecule type" value="Genomic_DNA"/>
</dbReference>
<dbReference type="STRING" id="1121457.SAMN02745161_0626"/>
<protein>
    <submittedName>
        <fullName evidence="8">Phospholipase_D-nuclease N-terminal</fullName>
    </submittedName>
</protein>
<comment type="subcellular location">
    <subcellularLocation>
        <location evidence="1">Cell membrane</location>
        <topology evidence="1">Multi-pass membrane protein</topology>
    </subcellularLocation>
</comment>
<evidence type="ECO:0000313" key="8">
    <source>
        <dbReference type="EMBL" id="SIN76638.1"/>
    </source>
</evidence>
<sequence>MNDLLPILNIFSVSEMNPALMALALALPILPNLWSIWHSYKHEFTSPMEKYGWMLAGVMLPVIGGILYLLFGFRRTTGLAPWAKPPQQRG</sequence>
<dbReference type="InterPro" id="IPR027379">
    <property type="entry name" value="CLS_N"/>
</dbReference>
<reference evidence="9" key="1">
    <citation type="submission" date="2016-11" db="EMBL/GenBank/DDBJ databases">
        <authorList>
            <person name="Varghese N."/>
            <person name="Submissions S."/>
        </authorList>
    </citation>
    <scope>NUCLEOTIDE SEQUENCE [LARGE SCALE GENOMIC DNA]</scope>
    <source>
        <strain evidence="9">DSM 17456</strain>
    </source>
</reference>